<protein>
    <submittedName>
        <fullName evidence="1">Uncharacterized protein</fullName>
    </submittedName>
</protein>
<dbReference type="EMBL" id="VTPC01089973">
    <property type="protein sequence ID" value="KAF2885268.1"/>
    <property type="molecule type" value="Genomic_DNA"/>
</dbReference>
<dbReference type="Proteomes" id="UP000801492">
    <property type="component" value="Unassembled WGS sequence"/>
</dbReference>
<gene>
    <name evidence="1" type="ORF">ILUMI_20891</name>
</gene>
<proteinExistence type="predicted"/>
<evidence type="ECO:0000313" key="2">
    <source>
        <dbReference type="Proteomes" id="UP000801492"/>
    </source>
</evidence>
<keyword evidence="2" id="KW-1185">Reference proteome</keyword>
<sequence length="259" mass="29554">MICLRLIRDTTELWSELRSTPGFFLQLTVNDDKVDLISSYSLVAMLWRCPSISLRGGSAKQMRANPGLRISEYEIAGLVVSALKRFFRTYIAVNGFRCIGIHSSNRNVFDDLDFLLSARTDIEENTPPSKTDFIESQPSIHFLNFSYICTFRKTRLSKGFPKDPRDDLKRKNSITKKSNNALIENKSFQISLEVFRTLNENFTENWTIAPDIISALSNALLSSIDERSFSAYGLILSDEDTFFLVVNVEKYFDGNNPIK</sequence>
<name>A0A8K0G4F1_IGNLU</name>
<comment type="caution">
    <text evidence="1">The sequence shown here is derived from an EMBL/GenBank/DDBJ whole genome shotgun (WGS) entry which is preliminary data.</text>
</comment>
<accession>A0A8K0G4F1</accession>
<dbReference type="AlphaFoldDB" id="A0A8K0G4F1"/>
<reference evidence="1" key="1">
    <citation type="submission" date="2019-08" db="EMBL/GenBank/DDBJ databases">
        <title>The genome of the North American firefly Photinus pyralis.</title>
        <authorList>
            <consortium name="Photinus pyralis genome working group"/>
            <person name="Fallon T.R."/>
            <person name="Sander Lower S.E."/>
            <person name="Weng J.-K."/>
        </authorList>
    </citation>
    <scope>NUCLEOTIDE SEQUENCE</scope>
    <source>
        <strain evidence="1">TRF0915ILg1</strain>
        <tissue evidence="1">Whole body</tissue>
    </source>
</reference>
<organism evidence="1 2">
    <name type="scientific">Ignelater luminosus</name>
    <name type="common">Cucubano</name>
    <name type="synonym">Pyrophorus luminosus</name>
    <dbReference type="NCBI Taxonomy" id="2038154"/>
    <lineage>
        <taxon>Eukaryota</taxon>
        <taxon>Metazoa</taxon>
        <taxon>Ecdysozoa</taxon>
        <taxon>Arthropoda</taxon>
        <taxon>Hexapoda</taxon>
        <taxon>Insecta</taxon>
        <taxon>Pterygota</taxon>
        <taxon>Neoptera</taxon>
        <taxon>Endopterygota</taxon>
        <taxon>Coleoptera</taxon>
        <taxon>Polyphaga</taxon>
        <taxon>Elateriformia</taxon>
        <taxon>Elateroidea</taxon>
        <taxon>Elateridae</taxon>
        <taxon>Agrypninae</taxon>
        <taxon>Pyrophorini</taxon>
        <taxon>Ignelater</taxon>
    </lineage>
</organism>
<evidence type="ECO:0000313" key="1">
    <source>
        <dbReference type="EMBL" id="KAF2885268.1"/>
    </source>
</evidence>